<evidence type="ECO:0000313" key="6">
    <source>
        <dbReference type="EMBL" id="MBW4657842.1"/>
    </source>
</evidence>
<dbReference type="GO" id="GO:0030089">
    <property type="term" value="C:phycobilisome"/>
    <property type="evidence" value="ECO:0007669"/>
    <property type="project" value="UniProtKB-KW"/>
</dbReference>
<evidence type="ECO:0000259" key="5">
    <source>
        <dbReference type="Pfam" id="PF05729"/>
    </source>
</evidence>
<sequence length="1130" mass="127749">MTASPDFSDYLSAIATQYAQWWERYTLMDAVGREQVKRQTEKSAFPFDFGLMVQTAKPVEEKEKGEELEEKLERLPVLAGMRKYAAEHILLVGRPGSGKSTALIRLLLEEAENESAAAKIPVLVELRYWQTSVIDRILTVLQQGNCLDLDADTLKTWLRQGRLLLLMDGLNELPSEEARRDVATFRRDYLQTPMIFTTRELSVGGDLGITKKLEMQPLTEAQMQDFVRAYLPLNQAEQMLRQLKDRLRELGQTPLLLWMLCGLFQRLGTVPPNLGMVFRQFTQGYERSLKEDIPVTAESRRWWSLLLQRLAFTMMQGENPQEKPTELQVAIAHQTAEDILTQYLTEEKFDKPRDFAKQWLEDLLKHHLIQINGDKIEFRHQLIQEYYAAEYLLRQLPKLSDVALQRQYLNYLKWTEAIALMLALVEDEGLAVRVVELAIRVDLMLGARLAGEVKQEFQGRSVEYLYQLTIENGQKSPCWLRIELLGKSQSDMAISKLIEILRDEAFEIMNKQIKDVPRISDWRKSRFLELKQLDVSISSLLKILQEQYCDDSTAQQVIRAVGKIATEQAIFVLTQVLEALRNSWWLTGSSAVNALREIGSERVISGLQQAMKHKDSSVRCEAIEALAEIDSELVIPILLAALDDKSKGVRCRAVKGLGKIQSKSIIPGVLKALNDLCDEVYGTAIVVSGQRKIKSAIPTLRRLLQNNESWIQGMITTAIRDIEAKPSITLNKPLPKIIHSEQELDIEKLLSDLKSEAISVRRSAASSLEKANTQVIIPELSKALKDPDPDVRRDAAFVLAKLGSKLAILELSEVLLEFWFPDYRYEAAKLLGELQAEEAIPHLTQALLNDKKDIVRQGAAEALGKIGSELAIPELTKALKDPHGAVQIIAAEALAMIGTEPAVVAIANGWKSGDLLSFDAVWVIKRIPEKISPGYALTYLSRLIPTETNASIFEAIASIQARCKFYNYEIFQAAEVVQTTEITVQTEEDLIHDKLDAIAQGVQQMSDVPKYNFPNAQKVQIFEKVDTYIENNSAIPSEEKEAIAELKQVIQDLQTKYPNARPEQQSIIIEAEFQEIKQKQPWRWKNLLNYKRLLNGGKTAAVKVGEHFAEESPWGKGAIAFLEGVTEDVE</sequence>
<name>A0A951Q7Q9_9CYAN</name>
<dbReference type="InterPro" id="IPR021133">
    <property type="entry name" value="HEAT_type_2"/>
</dbReference>
<organism evidence="6 7">
    <name type="scientific">Drouetiella hepatica Uher 2000/2452</name>
    <dbReference type="NCBI Taxonomy" id="904376"/>
    <lineage>
        <taxon>Bacteria</taxon>
        <taxon>Bacillati</taxon>
        <taxon>Cyanobacteriota</taxon>
        <taxon>Cyanophyceae</taxon>
        <taxon>Oculatellales</taxon>
        <taxon>Oculatellaceae</taxon>
        <taxon>Drouetiella</taxon>
    </lineage>
</organism>
<evidence type="ECO:0000256" key="2">
    <source>
        <dbReference type="ARBA" id="ARBA00022737"/>
    </source>
</evidence>
<dbReference type="InterPro" id="IPR016024">
    <property type="entry name" value="ARM-type_fold"/>
</dbReference>
<dbReference type="SUPFAM" id="SSF52540">
    <property type="entry name" value="P-loop containing nucleoside triphosphate hydrolases"/>
    <property type="match status" value="1"/>
</dbReference>
<keyword evidence="2" id="KW-0677">Repeat</keyword>
<feature type="domain" description="NACHT" evidence="5">
    <location>
        <begin position="89"/>
        <end position="231"/>
    </location>
</feature>
<dbReference type="GO" id="GO:0016491">
    <property type="term" value="F:oxidoreductase activity"/>
    <property type="evidence" value="ECO:0007669"/>
    <property type="project" value="TreeGrafter"/>
</dbReference>
<proteinExistence type="predicted"/>
<comment type="caution">
    <text evidence="6">The sequence shown here is derived from an EMBL/GenBank/DDBJ whole genome shotgun (WGS) entry which is preliminary data.</text>
</comment>
<dbReference type="InterPro" id="IPR000357">
    <property type="entry name" value="HEAT"/>
</dbReference>
<dbReference type="InterPro" id="IPR004155">
    <property type="entry name" value="PBS_lyase_HEAT"/>
</dbReference>
<dbReference type="EMBL" id="JAHHHD010000003">
    <property type="protein sequence ID" value="MBW4657842.1"/>
    <property type="molecule type" value="Genomic_DNA"/>
</dbReference>
<dbReference type="Gene3D" id="3.40.50.300">
    <property type="entry name" value="P-loop containing nucleotide triphosphate hydrolases"/>
    <property type="match status" value="1"/>
</dbReference>
<dbReference type="InterPro" id="IPR011989">
    <property type="entry name" value="ARM-like"/>
</dbReference>
<reference evidence="6" key="2">
    <citation type="journal article" date="2022" name="Microbiol. Resour. Announc.">
        <title>Metagenome Sequencing to Explore Phylogenomics of Terrestrial Cyanobacteria.</title>
        <authorList>
            <person name="Ward R.D."/>
            <person name="Stajich J.E."/>
            <person name="Johansen J.R."/>
            <person name="Huntemann M."/>
            <person name="Clum A."/>
            <person name="Foster B."/>
            <person name="Foster B."/>
            <person name="Roux S."/>
            <person name="Palaniappan K."/>
            <person name="Varghese N."/>
            <person name="Mukherjee S."/>
            <person name="Reddy T.B.K."/>
            <person name="Daum C."/>
            <person name="Copeland A."/>
            <person name="Chen I.A."/>
            <person name="Ivanova N.N."/>
            <person name="Kyrpides N.C."/>
            <person name="Shapiro N."/>
            <person name="Eloe-Fadrosh E.A."/>
            <person name="Pietrasiak N."/>
        </authorList>
    </citation>
    <scope>NUCLEOTIDE SEQUENCE</scope>
    <source>
        <strain evidence="6">UHER 2000/2452</strain>
    </source>
</reference>
<dbReference type="SMART" id="SM00567">
    <property type="entry name" value="EZ_HEAT"/>
    <property type="match status" value="9"/>
</dbReference>
<comment type="function">
    <text evidence="4">Catalyzes the hydroxylation of the N(6)-(4-aminobutyl)-L-lysine intermediate produced by deoxyhypusine synthase/DHPS on a critical lysine of the eukaryotic translation initiation factor 5A/eIF-5A. This is the second step of the post-translational modification of that lysine into an unusual amino acid residue named hypusine. Hypusination is unique to mature eIF-5A factor and is essential for its function.</text>
</comment>
<dbReference type="AlphaFoldDB" id="A0A951Q7Q9"/>
<dbReference type="PANTHER" id="PTHR12697:SF5">
    <property type="entry name" value="DEOXYHYPUSINE HYDROXYLASE"/>
    <property type="match status" value="1"/>
</dbReference>
<dbReference type="Pfam" id="PF05729">
    <property type="entry name" value="NACHT"/>
    <property type="match status" value="1"/>
</dbReference>
<dbReference type="PROSITE" id="PS50077">
    <property type="entry name" value="HEAT_REPEAT"/>
    <property type="match status" value="2"/>
</dbReference>
<gene>
    <name evidence="6" type="ORF">KME15_04150</name>
</gene>
<dbReference type="Gene3D" id="1.25.10.10">
    <property type="entry name" value="Leucine-rich Repeat Variant"/>
    <property type="match status" value="2"/>
</dbReference>
<dbReference type="SUPFAM" id="SSF48371">
    <property type="entry name" value="ARM repeat"/>
    <property type="match status" value="1"/>
</dbReference>
<dbReference type="Proteomes" id="UP000757435">
    <property type="component" value="Unassembled WGS sequence"/>
</dbReference>
<evidence type="ECO:0000256" key="3">
    <source>
        <dbReference type="ARBA" id="ARBA00022738"/>
    </source>
</evidence>
<protein>
    <submittedName>
        <fullName evidence="6">HEAT repeat domain-containing protein</fullName>
    </submittedName>
</protein>
<dbReference type="Pfam" id="PF02985">
    <property type="entry name" value="HEAT"/>
    <property type="match status" value="1"/>
</dbReference>
<keyword evidence="1" id="KW-0042">Antenna complex</keyword>
<accession>A0A951Q7Q9</accession>
<evidence type="ECO:0000313" key="7">
    <source>
        <dbReference type="Proteomes" id="UP000757435"/>
    </source>
</evidence>
<evidence type="ECO:0000256" key="1">
    <source>
        <dbReference type="ARBA" id="ARBA00022549"/>
    </source>
</evidence>
<dbReference type="InterPro" id="IPR027417">
    <property type="entry name" value="P-loop_NTPase"/>
</dbReference>
<keyword evidence="3" id="KW-0605">Phycobilisome</keyword>
<evidence type="ECO:0000256" key="4">
    <source>
        <dbReference type="ARBA" id="ARBA00045876"/>
    </source>
</evidence>
<dbReference type="PANTHER" id="PTHR12697">
    <property type="entry name" value="PBS LYASE HEAT-LIKE PROTEIN"/>
    <property type="match status" value="1"/>
</dbReference>
<dbReference type="Pfam" id="PF13646">
    <property type="entry name" value="HEAT_2"/>
    <property type="match status" value="2"/>
</dbReference>
<reference evidence="6" key="1">
    <citation type="submission" date="2021-05" db="EMBL/GenBank/DDBJ databases">
        <authorList>
            <person name="Pietrasiak N."/>
            <person name="Ward R."/>
            <person name="Stajich J.E."/>
            <person name="Kurbessoian T."/>
        </authorList>
    </citation>
    <scope>NUCLEOTIDE SEQUENCE</scope>
    <source>
        <strain evidence="6">UHER 2000/2452</strain>
    </source>
</reference>
<dbReference type="InterPro" id="IPR007111">
    <property type="entry name" value="NACHT_NTPase"/>
</dbReference>